<protein>
    <submittedName>
        <fullName evidence="2">Uncharacterized protein</fullName>
    </submittedName>
</protein>
<dbReference type="GO" id="GO:0032436">
    <property type="term" value="P:positive regulation of proteasomal ubiquitin-dependent protein catabolic process"/>
    <property type="evidence" value="ECO:0007669"/>
    <property type="project" value="TreeGrafter"/>
</dbReference>
<evidence type="ECO:0000256" key="1">
    <source>
        <dbReference type="SAM" id="SignalP"/>
    </source>
</evidence>
<keyword evidence="3" id="KW-1185">Reference proteome</keyword>
<name>A0A445C200_ARAHY</name>
<dbReference type="AlphaFoldDB" id="A0A445C200"/>
<sequence length="155" mass="17233">MLIDIFIFSLFMSFLTPYHTDVDPQEANGDMNPVMEKLDCAMPRDTVIVGDERGCFIYRSGNAKRNIIGSLDAIALVFAQDRDRSSGNIKFHVALSNGVSPVGTTYKAASVRTSNTDCSTWLTAKREGQQQLLDGQSILDDINNLVRNFCVCIFR</sequence>
<dbReference type="PANTHER" id="PTHR14939:SF5">
    <property type="entry name" value="F-BOX ONLY PROTEIN 22"/>
    <property type="match status" value="1"/>
</dbReference>
<accession>A0A445C200</accession>
<proteinExistence type="predicted"/>
<dbReference type="GO" id="GO:0000209">
    <property type="term" value="P:protein polyubiquitination"/>
    <property type="evidence" value="ECO:0007669"/>
    <property type="project" value="TreeGrafter"/>
</dbReference>
<organism evidence="2 3">
    <name type="scientific">Arachis hypogaea</name>
    <name type="common">Peanut</name>
    <dbReference type="NCBI Taxonomy" id="3818"/>
    <lineage>
        <taxon>Eukaryota</taxon>
        <taxon>Viridiplantae</taxon>
        <taxon>Streptophyta</taxon>
        <taxon>Embryophyta</taxon>
        <taxon>Tracheophyta</taxon>
        <taxon>Spermatophyta</taxon>
        <taxon>Magnoliopsida</taxon>
        <taxon>eudicotyledons</taxon>
        <taxon>Gunneridae</taxon>
        <taxon>Pentapetalae</taxon>
        <taxon>rosids</taxon>
        <taxon>fabids</taxon>
        <taxon>Fabales</taxon>
        <taxon>Fabaceae</taxon>
        <taxon>Papilionoideae</taxon>
        <taxon>50 kb inversion clade</taxon>
        <taxon>dalbergioids sensu lato</taxon>
        <taxon>Dalbergieae</taxon>
        <taxon>Pterocarpus clade</taxon>
        <taxon>Arachis</taxon>
    </lineage>
</organism>
<dbReference type="Proteomes" id="UP000289738">
    <property type="component" value="Chromosome A08"/>
</dbReference>
<gene>
    <name evidence="2" type="ORF">Ahy_A08g041209</name>
</gene>
<dbReference type="PANTHER" id="PTHR14939">
    <property type="entry name" value="F-BOX ONLY PROTEIN 22"/>
    <property type="match status" value="1"/>
</dbReference>
<evidence type="ECO:0000313" key="3">
    <source>
        <dbReference type="Proteomes" id="UP000289738"/>
    </source>
</evidence>
<keyword evidence="1" id="KW-0732">Signal</keyword>
<dbReference type="EMBL" id="SDMP01000008">
    <property type="protein sequence ID" value="RYR44948.1"/>
    <property type="molecule type" value="Genomic_DNA"/>
</dbReference>
<reference evidence="2 3" key="1">
    <citation type="submission" date="2019-01" db="EMBL/GenBank/DDBJ databases">
        <title>Sequencing of cultivated peanut Arachis hypogaea provides insights into genome evolution and oil improvement.</title>
        <authorList>
            <person name="Chen X."/>
        </authorList>
    </citation>
    <scope>NUCLEOTIDE SEQUENCE [LARGE SCALE GENOMIC DNA]</scope>
    <source>
        <strain evidence="3">cv. Fuhuasheng</strain>
        <tissue evidence="2">Leaves</tissue>
    </source>
</reference>
<comment type="caution">
    <text evidence="2">The sequence shown here is derived from an EMBL/GenBank/DDBJ whole genome shotgun (WGS) entry which is preliminary data.</text>
</comment>
<evidence type="ECO:0000313" key="2">
    <source>
        <dbReference type="EMBL" id="RYR44948.1"/>
    </source>
</evidence>
<feature type="signal peptide" evidence="1">
    <location>
        <begin position="1"/>
        <end position="20"/>
    </location>
</feature>
<feature type="chain" id="PRO_5019241456" evidence="1">
    <location>
        <begin position="21"/>
        <end position="155"/>
    </location>
</feature>